<organism evidence="3 4">
    <name type="scientific">Marasmius oreades</name>
    <name type="common">fairy-ring Marasmius</name>
    <dbReference type="NCBI Taxonomy" id="181124"/>
    <lineage>
        <taxon>Eukaryota</taxon>
        <taxon>Fungi</taxon>
        <taxon>Dikarya</taxon>
        <taxon>Basidiomycota</taxon>
        <taxon>Agaricomycotina</taxon>
        <taxon>Agaricomycetes</taxon>
        <taxon>Agaricomycetidae</taxon>
        <taxon>Agaricales</taxon>
        <taxon>Marasmiineae</taxon>
        <taxon>Marasmiaceae</taxon>
        <taxon>Marasmius</taxon>
    </lineage>
</organism>
<evidence type="ECO:0000313" key="4">
    <source>
        <dbReference type="Proteomes" id="UP001049176"/>
    </source>
</evidence>
<dbReference type="Proteomes" id="UP001049176">
    <property type="component" value="Chromosome 2"/>
</dbReference>
<keyword evidence="2" id="KW-0732">Signal</keyword>
<protein>
    <submittedName>
        <fullName evidence="3">Uncharacterized protein</fullName>
    </submittedName>
</protein>
<dbReference type="OrthoDB" id="2802667at2759"/>
<feature type="region of interest" description="Disordered" evidence="1">
    <location>
        <begin position="172"/>
        <end position="250"/>
    </location>
</feature>
<dbReference type="GeneID" id="66074020"/>
<dbReference type="EMBL" id="CM032182">
    <property type="protein sequence ID" value="KAG7097610.1"/>
    <property type="molecule type" value="Genomic_DNA"/>
</dbReference>
<evidence type="ECO:0000256" key="1">
    <source>
        <dbReference type="SAM" id="MobiDB-lite"/>
    </source>
</evidence>
<feature type="compositionally biased region" description="Low complexity" evidence="1">
    <location>
        <begin position="125"/>
        <end position="138"/>
    </location>
</feature>
<name>A0A9P7UZU9_9AGAR</name>
<dbReference type="KEGG" id="more:E1B28_004944"/>
<feature type="compositionally biased region" description="Polar residues" evidence="1">
    <location>
        <begin position="190"/>
        <end position="226"/>
    </location>
</feature>
<feature type="chain" id="PRO_5040354036" evidence="2">
    <location>
        <begin position="20"/>
        <end position="315"/>
    </location>
</feature>
<proteinExistence type="predicted"/>
<feature type="compositionally biased region" description="Low complexity" evidence="1">
    <location>
        <begin position="234"/>
        <end position="250"/>
    </location>
</feature>
<dbReference type="RefSeq" id="XP_043014080.1">
    <property type="nucleotide sequence ID" value="XM_043149474.1"/>
</dbReference>
<feature type="signal peptide" evidence="2">
    <location>
        <begin position="1"/>
        <end position="19"/>
    </location>
</feature>
<evidence type="ECO:0000256" key="2">
    <source>
        <dbReference type="SAM" id="SignalP"/>
    </source>
</evidence>
<feature type="region of interest" description="Disordered" evidence="1">
    <location>
        <begin position="114"/>
        <end position="140"/>
    </location>
</feature>
<evidence type="ECO:0000313" key="3">
    <source>
        <dbReference type="EMBL" id="KAG7097610.1"/>
    </source>
</evidence>
<comment type="caution">
    <text evidence="3">The sequence shown here is derived from an EMBL/GenBank/DDBJ whole genome shotgun (WGS) entry which is preliminary data.</text>
</comment>
<accession>A0A9P7UZU9</accession>
<sequence>MFKPTIFVVAAIVLSLVQARPMLVLDAAHSEPVNSQNGTHVFSLQSASMKDACSDGTIACIDQLLAQCMNGRWSLARKRSRAANIPCGNPQTRKEYSAKYSDKQNKASDECECESKHSESKVAATPTGSTTMTTTTLTPEQAKVEISRLLRSAMSTAYYTSTGTSYTAGQTAVASSSTTSDCTSTTSSSENGTTDCSMSTSAPYPASQTTRTSPEDASSECSSRRTVSLEDYPSSSPSATSMASTTGTESGSGAIINIRLTTVPLSMITATVTSTSATTSATKSSVNNKAGGGEGGADAIVSIRLTTIPITPTAT</sequence>
<reference evidence="3" key="1">
    <citation type="journal article" date="2021" name="Genome Biol. Evol.">
        <title>The assembled and annotated genome of the fairy-ring fungus Marasmius oreades.</title>
        <authorList>
            <person name="Hiltunen M."/>
            <person name="Ament-Velasquez S.L."/>
            <person name="Johannesson H."/>
        </authorList>
    </citation>
    <scope>NUCLEOTIDE SEQUENCE</scope>
    <source>
        <strain evidence="3">03SP1</strain>
    </source>
</reference>
<keyword evidence="4" id="KW-1185">Reference proteome</keyword>
<gene>
    <name evidence="3" type="ORF">E1B28_004944</name>
</gene>
<dbReference type="AlphaFoldDB" id="A0A9P7UZU9"/>
<feature type="compositionally biased region" description="Low complexity" evidence="1">
    <location>
        <begin position="172"/>
        <end position="189"/>
    </location>
</feature>